<reference evidence="1 2" key="1">
    <citation type="journal article" date="2015" name="Int. J. Syst. Evol. Microbiol.">
        <title>Acinetobacter equi sp. nov. isolated from horse faeces.</title>
        <authorList>
            <person name="Poppel M.T."/>
            <person name="Skiebe E."/>
            <person name="Laue M."/>
            <person name="Bergmann H."/>
            <person name="Ebersberger I."/>
            <person name="Garn T."/>
            <person name="Fruth A."/>
            <person name="Baumgardt S."/>
            <person name="Busse H.J."/>
            <person name="Wilharm G."/>
        </authorList>
    </citation>
    <scope>NUCLEOTIDE SEQUENCE [LARGE SCALE GENOMIC DNA]</scope>
    <source>
        <strain evidence="1 2">114</strain>
    </source>
</reference>
<sequence length="97" mass="11594">MPTTYKYLYTYFGIFGSLPTHKIFLNLKDSNKSKFIFADNTFIYGIVSDWVIRNSDFDTRASTWDEEKKYFIDNETRLLNKYRKSHPLFKTEAVNNI</sequence>
<dbReference type="AlphaFoldDB" id="A0A0N9W4J9"/>
<organism evidence="1 2">
    <name type="scientific">Acinetobacter equi</name>
    <dbReference type="NCBI Taxonomy" id="1324350"/>
    <lineage>
        <taxon>Bacteria</taxon>
        <taxon>Pseudomonadati</taxon>
        <taxon>Pseudomonadota</taxon>
        <taxon>Gammaproteobacteria</taxon>
        <taxon>Moraxellales</taxon>
        <taxon>Moraxellaceae</taxon>
        <taxon>Acinetobacter</taxon>
    </lineage>
</organism>
<name>A0A0N9W4J9_9GAMM</name>
<dbReference type="OrthoDB" id="6702745at2"/>
<dbReference type="KEGG" id="aei:AOY20_09265"/>
<dbReference type="RefSeq" id="WP_054582577.1">
    <property type="nucleotide sequence ID" value="NZ_CP012808.1"/>
</dbReference>
<proteinExistence type="predicted"/>
<evidence type="ECO:0000313" key="2">
    <source>
        <dbReference type="Proteomes" id="UP000064939"/>
    </source>
</evidence>
<gene>
    <name evidence="1" type="ORF">AOY20_09265</name>
</gene>
<accession>A0A0N9W4J9</accession>
<keyword evidence="2" id="KW-1185">Reference proteome</keyword>
<dbReference type="Proteomes" id="UP000064939">
    <property type="component" value="Chromosome"/>
</dbReference>
<protein>
    <submittedName>
        <fullName evidence="1">Uncharacterized protein</fullName>
    </submittedName>
</protein>
<evidence type="ECO:0000313" key="1">
    <source>
        <dbReference type="EMBL" id="ALH96708.1"/>
    </source>
</evidence>
<dbReference type="EMBL" id="CP012808">
    <property type="protein sequence ID" value="ALH96708.1"/>
    <property type="molecule type" value="Genomic_DNA"/>
</dbReference>